<accession>A0A2T3Z3Q8</accession>
<protein>
    <submittedName>
        <fullName evidence="1">Uncharacterized protein</fullName>
    </submittedName>
</protein>
<evidence type="ECO:0000313" key="1">
    <source>
        <dbReference type="EMBL" id="PTB39434.1"/>
    </source>
</evidence>
<keyword evidence="2" id="KW-1185">Reference proteome</keyword>
<feature type="non-terminal residue" evidence="1">
    <location>
        <position position="1"/>
    </location>
</feature>
<evidence type="ECO:0000313" key="2">
    <source>
        <dbReference type="Proteomes" id="UP000240493"/>
    </source>
</evidence>
<name>A0A2T3Z3Q8_TRIA4</name>
<reference evidence="1 2" key="1">
    <citation type="submission" date="2016-07" db="EMBL/GenBank/DDBJ databases">
        <title>Multiple horizontal gene transfer events from other fungi enriched the ability of initially mycotrophic Trichoderma (Ascomycota) to feed on dead plant biomass.</title>
        <authorList>
            <consortium name="DOE Joint Genome Institute"/>
            <person name="Aerts A."/>
            <person name="Atanasova L."/>
            <person name="Chenthamara K."/>
            <person name="Zhang J."/>
            <person name="Grujic M."/>
            <person name="Henrissat B."/>
            <person name="Kuo A."/>
            <person name="Salamov A."/>
            <person name="Lipzen A."/>
            <person name="Labutti K."/>
            <person name="Barry K."/>
            <person name="Miao Y."/>
            <person name="Rahimi M.J."/>
            <person name="Shen Q."/>
            <person name="Grigoriev I.V."/>
            <person name="Kubicek C.P."/>
            <person name="Druzhinina I.S."/>
        </authorList>
    </citation>
    <scope>NUCLEOTIDE SEQUENCE [LARGE SCALE GENOMIC DNA]</scope>
    <source>
        <strain evidence="1 2">CBS 433.97</strain>
    </source>
</reference>
<dbReference type="SUPFAM" id="SSF52540">
    <property type="entry name" value="P-loop containing nucleoside triphosphate hydrolases"/>
    <property type="match status" value="1"/>
</dbReference>
<dbReference type="Proteomes" id="UP000240493">
    <property type="component" value="Unassembled WGS sequence"/>
</dbReference>
<dbReference type="InterPro" id="IPR027417">
    <property type="entry name" value="P-loop_NTPase"/>
</dbReference>
<dbReference type="EMBL" id="KZ679264">
    <property type="protein sequence ID" value="PTB39434.1"/>
    <property type="molecule type" value="Genomic_DNA"/>
</dbReference>
<dbReference type="Gene3D" id="3.40.50.300">
    <property type="entry name" value="P-loop containing nucleotide triphosphate hydrolases"/>
    <property type="match status" value="1"/>
</dbReference>
<dbReference type="STRING" id="1042311.A0A2T3Z3Q8"/>
<sequence>AIYPDRSAAHHELRRKFRAVAFDAIRKIAEEGKTILMTACLADNAADISTFEEHISMVRNTSVPIYWINLRCDGSVLEKRVTSKERREGNKSKLTDASILRQMIGEHGLLSPRQHDNTVRLIADTIDVSRTLEESVHQLLHILHRQY</sequence>
<dbReference type="OrthoDB" id="5426988at2759"/>
<dbReference type="AlphaFoldDB" id="A0A2T3Z3Q8"/>
<proteinExistence type="predicted"/>
<organism evidence="1 2">
    <name type="scientific">Trichoderma asperellum (strain ATCC 204424 / CBS 433.97 / NBRC 101777)</name>
    <dbReference type="NCBI Taxonomy" id="1042311"/>
    <lineage>
        <taxon>Eukaryota</taxon>
        <taxon>Fungi</taxon>
        <taxon>Dikarya</taxon>
        <taxon>Ascomycota</taxon>
        <taxon>Pezizomycotina</taxon>
        <taxon>Sordariomycetes</taxon>
        <taxon>Hypocreomycetidae</taxon>
        <taxon>Hypocreales</taxon>
        <taxon>Hypocreaceae</taxon>
        <taxon>Trichoderma</taxon>
    </lineage>
</organism>
<gene>
    <name evidence="1" type="ORF">M441DRAFT_144176</name>
</gene>